<evidence type="ECO:0000256" key="5">
    <source>
        <dbReference type="SAM" id="SignalP"/>
    </source>
</evidence>
<evidence type="ECO:0000256" key="1">
    <source>
        <dbReference type="ARBA" id="ARBA00022729"/>
    </source>
</evidence>
<reference evidence="6 7" key="1">
    <citation type="submission" date="2019-08" db="EMBL/GenBank/DDBJ databases">
        <title>Draft genome for granaticin producer strain Streptomyces parvus C05.</title>
        <authorList>
            <person name="Gonzalez-Pimentel J.L."/>
        </authorList>
    </citation>
    <scope>NUCLEOTIDE SEQUENCE [LARGE SCALE GENOMIC DNA]</scope>
    <source>
        <strain evidence="6 7">C05</strain>
    </source>
</reference>
<dbReference type="GO" id="GO:0007155">
    <property type="term" value="P:cell adhesion"/>
    <property type="evidence" value="ECO:0007669"/>
    <property type="project" value="InterPro"/>
</dbReference>
<keyword evidence="2" id="KW-0677">Repeat</keyword>
<dbReference type="RefSeq" id="WP_109198305.1">
    <property type="nucleotide sequence ID" value="NZ_VSZQ01000446.1"/>
</dbReference>
<dbReference type="PANTHER" id="PTHR23221">
    <property type="entry name" value="GLYCOSYLPHOSPHATIDYLINOSITOL PHOSPHOLIPASE D"/>
    <property type="match status" value="1"/>
</dbReference>
<keyword evidence="3" id="KW-0378">Hydrolase</keyword>
<gene>
    <name evidence="6" type="ORF">FY004_38055</name>
</gene>
<dbReference type="Proteomes" id="UP000323242">
    <property type="component" value="Unassembled WGS sequence"/>
</dbReference>
<protein>
    <submittedName>
        <fullName evidence="6">VCBS repeat-containing protein</fullName>
    </submittedName>
</protein>
<keyword evidence="4" id="KW-0325">Glycoprotein</keyword>
<dbReference type="InterPro" id="IPR013519">
    <property type="entry name" value="Int_alpha_beta-p"/>
</dbReference>
<dbReference type="GO" id="GO:0008305">
    <property type="term" value="C:integrin complex"/>
    <property type="evidence" value="ECO:0007669"/>
    <property type="project" value="InterPro"/>
</dbReference>
<evidence type="ECO:0000313" key="7">
    <source>
        <dbReference type="Proteomes" id="UP000323242"/>
    </source>
</evidence>
<dbReference type="SMART" id="SM00191">
    <property type="entry name" value="Int_alpha"/>
    <property type="match status" value="5"/>
</dbReference>
<evidence type="ECO:0000256" key="2">
    <source>
        <dbReference type="ARBA" id="ARBA00022737"/>
    </source>
</evidence>
<evidence type="ECO:0000313" key="6">
    <source>
        <dbReference type="EMBL" id="TYR43507.1"/>
    </source>
</evidence>
<evidence type="ECO:0000256" key="4">
    <source>
        <dbReference type="ARBA" id="ARBA00023180"/>
    </source>
</evidence>
<organism evidence="6 7">
    <name type="scientific">Streptomyces parvus</name>
    <dbReference type="NCBI Taxonomy" id="66428"/>
    <lineage>
        <taxon>Bacteria</taxon>
        <taxon>Bacillati</taxon>
        <taxon>Actinomycetota</taxon>
        <taxon>Actinomycetes</taxon>
        <taxon>Kitasatosporales</taxon>
        <taxon>Streptomycetaceae</taxon>
        <taxon>Streptomyces</taxon>
    </lineage>
</organism>
<feature type="chain" id="PRO_5023050690" evidence="5">
    <location>
        <begin position="30"/>
        <end position="490"/>
    </location>
</feature>
<dbReference type="PROSITE" id="PS51470">
    <property type="entry name" value="FG_GAP"/>
    <property type="match status" value="3"/>
</dbReference>
<proteinExistence type="predicted"/>
<dbReference type="Pfam" id="PF01839">
    <property type="entry name" value="FG-GAP"/>
    <property type="match status" value="4"/>
</dbReference>
<dbReference type="SUPFAM" id="SSF69318">
    <property type="entry name" value="Integrin alpha N-terminal domain"/>
    <property type="match status" value="1"/>
</dbReference>
<dbReference type="InterPro" id="IPR013517">
    <property type="entry name" value="FG-GAP"/>
</dbReference>
<keyword evidence="7" id="KW-1185">Reference proteome</keyword>
<dbReference type="Gene3D" id="2.130.10.130">
    <property type="entry name" value="Integrin alpha, N-terminal"/>
    <property type="match status" value="4"/>
</dbReference>
<keyword evidence="1 5" id="KW-0732">Signal</keyword>
<accession>A0A5D4HS21</accession>
<feature type="signal peptide" evidence="5">
    <location>
        <begin position="1"/>
        <end position="29"/>
    </location>
</feature>
<comment type="caution">
    <text evidence="6">The sequence shown here is derived from an EMBL/GenBank/DDBJ whole genome shotgun (WGS) entry which is preliminary data.</text>
</comment>
<name>A0A5D4HS21_9ACTN</name>
<dbReference type="InterPro" id="IPR028994">
    <property type="entry name" value="Integrin_alpha_N"/>
</dbReference>
<dbReference type="GO" id="GO:0016787">
    <property type="term" value="F:hydrolase activity"/>
    <property type="evidence" value="ECO:0007669"/>
    <property type="project" value="UniProtKB-KW"/>
</dbReference>
<dbReference type="PANTHER" id="PTHR23221:SF7">
    <property type="entry name" value="PHOSPHATIDYLINOSITOL-GLYCAN-SPECIFIC PHOSPHOLIPASE D"/>
    <property type="match status" value="1"/>
</dbReference>
<evidence type="ECO:0000256" key="3">
    <source>
        <dbReference type="ARBA" id="ARBA00022801"/>
    </source>
</evidence>
<sequence>MTSRALGTGVVLALTLATAVVALPATAQAAPAPAPDPHGPRADFNGDGYPDLAFAAPGATVKGFQGAGYAGVAYGSRNGVKDSAKRVFTQASAGVPGTPEAGDAFGTSVTSADLDRDGYADLIVGSPGEKIGSAEAAGGGATVLWGGPGGLAGGAVLLSGEEYDGLGRGLTAGDFNGDGAPDLVVGGGATLRTLTGPFTRDGAAAATGEIPNLDDKRYLDLAAGDVNGDGRDDLAVLVNDGDEFDARRIHIGLGTPAGLGPELTSVKGKDGYSLEGGEHLAVGNVNNDKYADLAVGRAIDGYDSDLDLPLAKGGMLTYVPGSATGPQGTKAVVLNQDSPGVPGAAEHGDNFGASVAIGDTNGDGYGEIAVGVPGEDQGTVANAGGTVVLPGTATGPTGQGGYGFNQGTPDVVGAVEKDDRFGGAVSLRDLNGDGRTELAVGAPGENAGEGSLWVFPATASGPAAKGSFSFGHGTLGTVATKAGLGSGFNR</sequence>
<dbReference type="AlphaFoldDB" id="A0A5D4HS21"/>
<dbReference type="EMBL" id="VSZQ01000446">
    <property type="protein sequence ID" value="TYR43507.1"/>
    <property type="molecule type" value="Genomic_DNA"/>
</dbReference>
<dbReference type="PRINTS" id="PR01185">
    <property type="entry name" value="INTEGRINA"/>
</dbReference>
<dbReference type="InterPro" id="IPR000413">
    <property type="entry name" value="Integrin_alpha"/>
</dbReference>